<keyword evidence="1" id="KW-0472">Membrane</keyword>
<dbReference type="InterPro" id="IPR032806">
    <property type="entry name" value="YbfD_N"/>
</dbReference>
<organism evidence="4">
    <name type="scientific">bioreactor metagenome</name>
    <dbReference type="NCBI Taxonomy" id="1076179"/>
    <lineage>
        <taxon>unclassified sequences</taxon>
        <taxon>metagenomes</taxon>
        <taxon>ecological metagenomes</taxon>
    </lineage>
</organism>
<accession>A0A645BU50</accession>
<dbReference type="InterPro" id="IPR047647">
    <property type="entry name" value="ISAs1_transpos"/>
</dbReference>
<comment type="caution">
    <text evidence="4">The sequence shown here is derived from an EMBL/GenBank/DDBJ whole genome shotgun (WGS) entry which is preliminary data.</text>
</comment>
<dbReference type="AlphaFoldDB" id="A0A645BU50"/>
<proteinExistence type="predicted"/>
<feature type="transmembrane region" description="Helical" evidence="1">
    <location>
        <begin position="47"/>
        <end position="65"/>
    </location>
</feature>
<evidence type="ECO:0000313" key="4">
    <source>
        <dbReference type="EMBL" id="MPM68896.1"/>
    </source>
</evidence>
<dbReference type="GO" id="GO:0004803">
    <property type="term" value="F:transposase activity"/>
    <property type="evidence" value="ECO:0007669"/>
    <property type="project" value="InterPro"/>
</dbReference>
<gene>
    <name evidence="4" type="ORF">SDC9_115831</name>
</gene>
<dbReference type="PANTHER" id="PTHR30298:SF0">
    <property type="entry name" value="PROTEIN YBFL-RELATED"/>
    <property type="match status" value="1"/>
</dbReference>
<dbReference type="PANTHER" id="PTHR30298">
    <property type="entry name" value="H REPEAT-ASSOCIATED PREDICTED TRANSPOSASE"/>
    <property type="match status" value="1"/>
</dbReference>
<evidence type="ECO:0000259" key="2">
    <source>
        <dbReference type="Pfam" id="PF01609"/>
    </source>
</evidence>
<protein>
    <recommendedName>
        <fullName evidence="5">ISAs1 family transposase</fullName>
    </recommendedName>
</protein>
<dbReference type="GO" id="GO:0006313">
    <property type="term" value="P:DNA transposition"/>
    <property type="evidence" value="ECO:0007669"/>
    <property type="project" value="InterPro"/>
</dbReference>
<dbReference type="GO" id="GO:0003677">
    <property type="term" value="F:DNA binding"/>
    <property type="evidence" value="ECO:0007669"/>
    <property type="project" value="InterPro"/>
</dbReference>
<dbReference type="NCBIfam" id="NF033564">
    <property type="entry name" value="transpos_ISAs1"/>
    <property type="match status" value="1"/>
</dbReference>
<dbReference type="InterPro" id="IPR051698">
    <property type="entry name" value="Transposase_11-like"/>
</dbReference>
<evidence type="ECO:0008006" key="5">
    <source>
        <dbReference type="Google" id="ProtNLM"/>
    </source>
</evidence>
<dbReference type="Pfam" id="PF13808">
    <property type="entry name" value="DDE_Tnp_1_assoc"/>
    <property type="match status" value="1"/>
</dbReference>
<feature type="domain" description="H repeat-associated protein N-terminal" evidence="3">
    <location>
        <begin position="26"/>
        <end position="111"/>
    </location>
</feature>
<dbReference type="Pfam" id="PF01609">
    <property type="entry name" value="DDE_Tnp_1"/>
    <property type="match status" value="1"/>
</dbReference>
<name>A0A645BU50_9ZZZZ</name>
<sequence length="412" mass="47749">MGSSVKKQRKEARERDFGEWRISLREAFSRIPDPRDKRGRRYRLDDILILATYGTLWGFTDFVNMCVELEYHLPYFRKLLALERIPSHDCFSATFAAIDPEHFITCFMEWLAQITSSRGKHVSIDGKAVRAACEKAHSKYVPYILNAFLVEEGVLFSQMRIDTKSNEISTIPEFLDWLDLNGSVVTIDAVGAQYEIADKIVSKGGVYVLPVKLNQPSLQQDIREYLENYGDPDFDDISYLETFDKDHGRMETRKGYYSEDVSCLKSHEKWKTVKAIGMLERERIVLKDVADKKTGEIVNADEVSQELVCYIMSAPNGAEQFMQIARGHWEVELFHFSLDTAYMEDRCTARKGNAMQNRSLLRKLVMNLARLDDDPKMAGRSQKGRQIQYRHSYESCEKMIFGILPRRYEELM</sequence>
<evidence type="ECO:0000259" key="3">
    <source>
        <dbReference type="Pfam" id="PF13808"/>
    </source>
</evidence>
<keyword evidence="1" id="KW-1133">Transmembrane helix</keyword>
<keyword evidence="1" id="KW-0812">Transmembrane</keyword>
<reference evidence="4" key="1">
    <citation type="submission" date="2019-08" db="EMBL/GenBank/DDBJ databases">
        <authorList>
            <person name="Kucharzyk K."/>
            <person name="Murdoch R.W."/>
            <person name="Higgins S."/>
            <person name="Loffler F."/>
        </authorList>
    </citation>
    <scope>NUCLEOTIDE SEQUENCE</scope>
</reference>
<dbReference type="InterPro" id="IPR002559">
    <property type="entry name" value="Transposase_11"/>
</dbReference>
<feature type="domain" description="Transposase IS4-like" evidence="2">
    <location>
        <begin position="120"/>
        <end position="368"/>
    </location>
</feature>
<dbReference type="EMBL" id="VSSQ01022526">
    <property type="protein sequence ID" value="MPM68896.1"/>
    <property type="molecule type" value="Genomic_DNA"/>
</dbReference>
<evidence type="ECO:0000256" key="1">
    <source>
        <dbReference type="SAM" id="Phobius"/>
    </source>
</evidence>